<protein>
    <submittedName>
        <fullName evidence="1">Helix-turn-helix domain-containing protein</fullName>
    </submittedName>
</protein>
<dbReference type="KEGG" id="halx:M0R89_07465"/>
<dbReference type="Gene3D" id="1.10.10.10">
    <property type="entry name" value="Winged helix-like DNA-binding domain superfamily/Winged helix DNA-binding domain"/>
    <property type="match status" value="1"/>
</dbReference>
<dbReference type="InterPro" id="IPR036388">
    <property type="entry name" value="WH-like_DNA-bd_sf"/>
</dbReference>
<dbReference type="SUPFAM" id="SSF46785">
    <property type="entry name" value="Winged helix' DNA-binding domain"/>
    <property type="match status" value="1"/>
</dbReference>
<accession>A0A8U0HY90</accession>
<name>A0A8U0HY90_9EURY</name>
<keyword evidence="2" id="KW-1185">Reference proteome</keyword>
<dbReference type="GeneID" id="72185026"/>
<dbReference type="RefSeq" id="WP_248651924.1">
    <property type="nucleotide sequence ID" value="NZ_CP096659.1"/>
</dbReference>
<sequence>MVLIFAFCTMRERADWMVPVDDAILEYVRDAGEVPPAVIGRNIDTHRNYAGERCRVLTEQGLLEGVGDGYYSLTELGRRYLDEELSSGELDGK</sequence>
<organism evidence="1 2">
    <name type="scientific">Halorussus limi</name>
    <dbReference type="NCBI Taxonomy" id="2938695"/>
    <lineage>
        <taxon>Archaea</taxon>
        <taxon>Methanobacteriati</taxon>
        <taxon>Methanobacteriota</taxon>
        <taxon>Stenosarchaea group</taxon>
        <taxon>Halobacteria</taxon>
        <taxon>Halobacteriales</taxon>
        <taxon>Haladaptataceae</taxon>
        <taxon>Halorussus</taxon>
    </lineage>
</organism>
<reference evidence="1 2" key="1">
    <citation type="submission" date="2022-04" db="EMBL/GenBank/DDBJ databases">
        <title>Diverse halophilic archaea isolated from saline environments.</title>
        <authorList>
            <person name="Cui H.-L."/>
        </authorList>
    </citation>
    <scope>NUCLEOTIDE SEQUENCE [LARGE SCALE GENOMIC DNA]</scope>
    <source>
        <strain evidence="1 2">XZYJT49</strain>
    </source>
</reference>
<proteinExistence type="predicted"/>
<evidence type="ECO:0000313" key="2">
    <source>
        <dbReference type="Proteomes" id="UP000830729"/>
    </source>
</evidence>
<dbReference type="Proteomes" id="UP000830729">
    <property type="component" value="Chromosome"/>
</dbReference>
<evidence type="ECO:0000313" key="1">
    <source>
        <dbReference type="EMBL" id="UPV75887.1"/>
    </source>
</evidence>
<dbReference type="EMBL" id="CP096659">
    <property type="protein sequence ID" value="UPV75887.1"/>
    <property type="molecule type" value="Genomic_DNA"/>
</dbReference>
<dbReference type="AlphaFoldDB" id="A0A8U0HY90"/>
<dbReference type="InterPro" id="IPR036390">
    <property type="entry name" value="WH_DNA-bd_sf"/>
</dbReference>
<gene>
    <name evidence="1" type="ORF">M0R89_07465</name>
</gene>